<dbReference type="PANTHER" id="PTHR24302">
    <property type="entry name" value="CYTOCHROME P450 FAMILY 3"/>
    <property type="match status" value="1"/>
</dbReference>
<dbReference type="GO" id="GO:0005506">
    <property type="term" value="F:iron ion binding"/>
    <property type="evidence" value="ECO:0007669"/>
    <property type="project" value="InterPro"/>
</dbReference>
<evidence type="ECO:0000256" key="9">
    <source>
        <dbReference type="ARBA" id="ARBA00023004"/>
    </source>
</evidence>
<comment type="caution">
    <text evidence="14">The sequence shown here is derived from an EMBL/GenBank/DDBJ whole genome shotgun (WGS) entry which is preliminary data.</text>
</comment>
<keyword evidence="9 12" id="KW-0408">Iron</keyword>
<dbReference type="PRINTS" id="PR00385">
    <property type="entry name" value="P450"/>
</dbReference>
<evidence type="ECO:0000256" key="4">
    <source>
        <dbReference type="ARBA" id="ARBA00010617"/>
    </source>
</evidence>
<protein>
    <recommendedName>
        <fullName evidence="16">Cytochrome</fullName>
    </recommendedName>
</protein>
<keyword evidence="6 12" id="KW-0479">Metal-binding</keyword>
<keyword evidence="5 12" id="KW-0349">Heme</keyword>
<accession>A0AAQ4EV81</accession>
<name>A0AAQ4EV81_AMBAM</name>
<keyword evidence="7" id="KW-0256">Endoplasmic reticulum</keyword>
<comment type="similarity">
    <text evidence="4 13">Belongs to the cytochrome P450 family.</text>
</comment>
<evidence type="ECO:0000256" key="12">
    <source>
        <dbReference type="PIRSR" id="PIRSR602401-1"/>
    </source>
</evidence>
<dbReference type="FunFam" id="1.10.630.10:FF:000182">
    <property type="entry name" value="Cytochrome P450 3A4"/>
    <property type="match status" value="1"/>
</dbReference>
<dbReference type="InterPro" id="IPR036396">
    <property type="entry name" value="Cyt_P450_sf"/>
</dbReference>
<dbReference type="GO" id="GO:0005789">
    <property type="term" value="C:endoplasmic reticulum membrane"/>
    <property type="evidence" value="ECO:0007669"/>
    <property type="project" value="UniProtKB-SubCell"/>
</dbReference>
<organism evidence="14 15">
    <name type="scientific">Amblyomma americanum</name>
    <name type="common">Lone star tick</name>
    <dbReference type="NCBI Taxonomy" id="6943"/>
    <lineage>
        <taxon>Eukaryota</taxon>
        <taxon>Metazoa</taxon>
        <taxon>Ecdysozoa</taxon>
        <taxon>Arthropoda</taxon>
        <taxon>Chelicerata</taxon>
        <taxon>Arachnida</taxon>
        <taxon>Acari</taxon>
        <taxon>Parasitiformes</taxon>
        <taxon>Ixodida</taxon>
        <taxon>Ixodoidea</taxon>
        <taxon>Ixodidae</taxon>
        <taxon>Amblyomminae</taxon>
        <taxon>Amblyomma</taxon>
    </lineage>
</organism>
<dbReference type="Proteomes" id="UP001321473">
    <property type="component" value="Unassembled WGS sequence"/>
</dbReference>
<reference evidence="14 15" key="1">
    <citation type="journal article" date="2023" name="Arcadia Sci">
        <title>De novo assembly of a long-read Amblyomma americanum tick genome.</title>
        <authorList>
            <person name="Chou S."/>
            <person name="Poskanzer K.E."/>
            <person name="Rollins M."/>
            <person name="Thuy-Boun P.S."/>
        </authorList>
    </citation>
    <scope>NUCLEOTIDE SEQUENCE [LARGE SCALE GENOMIC DNA]</scope>
    <source>
        <strain evidence="14">F_SG_1</strain>
        <tissue evidence="14">Salivary glands</tissue>
    </source>
</reference>
<evidence type="ECO:0000256" key="13">
    <source>
        <dbReference type="RuleBase" id="RU000461"/>
    </source>
</evidence>
<dbReference type="CDD" id="cd11055">
    <property type="entry name" value="CYP3A-like"/>
    <property type="match status" value="1"/>
</dbReference>
<evidence type="ECO:0000256" key="7">
    <source>
        <dbReference type="ARBA" id="ARBA00022848"/>
    </source>
</evidence>
<proteinExistence type="inferred from homology"/>
<evidence type="ECO:0000256" key="5">
    <source>
        <dbReference type="ARBA" id="ARBA00022617"/>
    </source>
</evidence>
<dbReference type="PANTHER" id="PTHR24302:SF15">
    <property type="entry name" value="FATTY-ACID PEROXYGENASE"/>
    <property type="match status" value="1"/>
</dbReference>
<keyword evidence="15" id="KW-1185">Reference proteome</keyword>
<comment type="function">
    <text evidence="11">Cytochromes P450 are a group of heme-thiolate monooxygenases. They oxidize a variety of structurally unrelated compounds, including steroids, fatty acids, and xenobiotics.</text>
</comment>
<sequence length="500" mass="56863">MLHAFLTILVFAVSLLVWWVRKTFTFWSDKGIAYLTFWQYMRFVYDIITKPFSEVVLSNYKRYGRLYGSYQGTVPTLVVADPEILRDIFVTKFHNFSDRSASQHIGSDVWKKSILNLSGDEWRKARNVFTPALTTVRLRTIVIKIKTVAERLATCIVDAASKNKPVNFGELVHHTALDITAALNYSIDLDSRNEPNHALIKCLDGIFMTAAGWKVLMLFLMPNVYKVLQPDYPTEASTDVFKAFVSHLIEERKAQNKEEDDFLQVFMNADYDWEEAGDKKSNNSEKKRMSLDEITAQGIVSFVGGVESTTTNVAVTTYYLALNPECQERAIAEVDKALSEGDITYDALQEMPYIDACIKEGLRLCTPDSTMFRLCTEETTVAGIHFKPGMCVDIPVLAMHHDPDHFPDPEKFNPERFLPENKDSVRPFTYIPFGAGPRNCVGMRLGMVQAKTILVSLLRHVRFETCQQTMVPLKFKPCQLLPDFDGPLFLRAVLRKPSAK</sequence>
<keyword evidence="8 13" id="KW-0560">Oxidoreductase</keyword>
<evidence type="ECO:0000256" key="6">
    <source>
        <dbReference type="ARBA" id="ARBA00022723"/>
    </source>
</evidence>
<comment type="subcellular location">
    <subcellularLocation>
        <location evidence="3">Endoplasmic reticulum membrane</location>
        <topology evidence="3">Peripheral membrane protein</topology>
    </subcellularLocation>
    <subcellularLocation>
        <location evidence="2">Microsome membrane</location>
        <topology evidence="2">Peripheral membrane protein</topology>
    </subcellularLocation>
</comment>
<evidence type="ECO:0000256" key="2">
    <source>
        <dbReference type="ARBA" id="ARBA00004174"/>
    </source>
</evidence>
<dbReference type="Pfam" id="PF00067">
    <property type="entry name" value="p450"/>
    <property type="match status" value="1"/>
</dbReference>
<dbReference type="InterPro" id="IPR050705">
    <property type="entry name" value="Cytochrome_P450_3A"/>
</dbReference>
<dbReference type="PROSITE" id="PS00086">
    <property type="entry name" value="CYTOCHROME_P450"/>
    <property type="match status" value="1"/>
</dbReference>
<dbReference type="PRINTS" id="PR00463">
    <property type="entry name" value="EP450I"/>
</dbReference>
<evidence type="ECO:0000256" key="8">
    <source>
        <dbReference type="ARBA" id="ARBA00023002"/>
    </source>
</evidence>
<dbReference type="InterPro" id="IPR002401">
    <property type="entry name" value="Cyt_P450_E_grp-I"/>
</dbReference>
<evidence type="ECO:0000256" key="11">
    <source>
        <dbReference type="ARBA" id="ARBA00043906"/>
    </source>
</evidence>
<dbReference type="GO" id="GO:0016705">
    <property type="term" value="F:oxidoreductase activity, acting on paired donors, with incorporation or reduction of molecular oxygen"/>
    <property type="evidence" value="ECO:0007669"/>
    <property type="project" value="InterPro"/>
</dbReference>
<evidence type="ECO:0000313" key="14">
    <source>
        <dbReference type="EMBL" id="KAK8778562.1"/>
    </source>
</evidence>
<evidence type="ECO:0000256" key="1">
    <source>
        <dbReference type="ARBA" id="ARBA00001971"/>
    </source>
</evidence>
<keyword evidence="7" id="KW-0492">Microsome</keyword>
<dbReference type="Gene3D" id="1.10.630.10">
    <property type="entry name" value="Cytochrome P450"/>
    <property type="match status" value="1"/>
</dbReference>
<dbReference type="AlphaFoldDB" id="A0AAQ4EV81"/>
<feature type="binding site" description="axial binding residue" evidence="12">
    <location>
        <position position="440"/>
    </location>
    <ligand>
        <name>heme</name>
        <dbReference type="ChEBI" id="CHEBI:30413"/>
    </ligand>
    <ligandPart>
        <name>Fe</name>
        <dbReference type="ChEBI" id="CHEBI:18248"/>
    </ligandPart>
</feature>
<dbReference type="EMBL" id="JARKHS020010607">
    <property type="protein sequence ID" value="KAK8778562.1"/>
    <property type="molecule type" value="Genomic_DNA"/>
</dbReference>
<evidence type="ECO:0000313" key="15">
    <source>
        <dbReference type="Proteomes" id="UP001321473"/>
    </source>
</evidence>
<evidence type="ECO:0000256" key="3">
    <source>
        <dbReference type="ARBA" id="ARBA00004406"/>
    </source>
</evidence>
<gene>
    <name evidence="14" type="ORF">V5799_020094</name>
</gene>
<dbReference type="GO" id="GO:0020037">
    <property type="term" value="F:heme binding"/>
    <property type="evidence" value="ECO:0007669"/>
    <property type="project" value="InterPro"/>
</dbReference>
<dbReference type="InterPro" id="IPR017972">
    <property type="entry name" value="Cyt_P450_CS"/>
</dbReference>
<dbReference type="SUPFAM" id="SSF48264">
    <property type="entry name" value="Cytochrome P450"/>
    <property type="match status" value="1"/>
</dbReference>
<evidence type="ECO:0000256" key="10">
    <source>
        <dbReference type="ARBA" id="ARBA00023033"/>
    </source>
</evidence>
<dbReference type="InterPro" id="IPR001128">
    <property type="entry name" value="Cyt_P450"/>
</dbReference>
<dbReference type="GO" id="GO:0008395">
    <property type="term" value="F:steroid hydroxylase activity"/>
    <property type="evidence" value="ECO:0007669"/>
    <property type="project" value="TreeGrafter"/>
</dbReference>
<comment type="cofactor">
    <cofactor evidence="1 12">
        <name>heme</name>
        <dbReference type="ChEBI" id="CHEBI:30413"/>
    </cofactor>
</comment>
<evidence type="ECO:0008006" key="16">
    <source>
        <dbReference type="Google" id="ProtNLM"/>
    </source>
</evidence>
<keyword evidence="10 13" id="KW-0503">Monooxygenase</keyword>